<sequence length="226" mass="26888">MDRFRMVIHRYDFIDLGYIGSPFTWSRNHPTQGCIYIRLDRALATAAWKQKFPRASVQHVSMSTSDYAMLAIHLPTQWARRLHNRPPFRFEAMWLRDPRYAEVVQDAWLKGLYKPNGAQITNCLDSCKKKLQKWNKVEFGHVGKQIARLEKKLQFLERDPDLHENDIQATCRDINYWLDVENTMWHQRSRHLWITDGDRNTSFFHQKASNRKQRNIIEGLCDENGV</sequence>
<comment type="caution">
    <text evidence="1">The sequence shown here is derived from an EMBL/GenBank/DDBJ whole genome shotgun (WGS) entry which is preliminary data.</text>
</comment>
<evidence type="ECO:0000313" key="2">
    <source>
        <dbReference type="Proteomes" id="UP001459277"/>
    </source>
</evidence>
<organism evidence="1 2">
    <name type="scientific">Lithocarpus litseifolius</name>
    <dbReference type="NCBI Taxonomy" id="425828"/>
    <lineage>
        <taxon>Eukaryota</taxon>
        <taxon>Viridiplantae</taxon>
        <taxon>Streptophyta</taxon>
        <taxon>Embryophyta</taxon>
        <taxon>Tracheophyta</taxon>
        <taxon>Spermatophyta</taxon>
        <taxon>Magnoliopsida</taxon>
        <taxon>eudicotyledons</taxon>
        <taxon>Gunneridae</taxon>
        <taxon>Pentapetalae</taxon>
        <taxon>rosids</taxon>
        <taxon>fabids</taxon>
        <taxon>Fagales</taxon>
        <taxon>Fagaceae</taxon>
        <taxon>Lithocarpus</taxon>
    </lineage>
</organism>
<dbReference type="AlphaFoldDB" id="A0AAW2BTC6"/>
<evidence type="ECO:0000313" key="1">
    <source>
        <dbReference type="EMBL" id="KAK9988586.1"/>
    </source>
</evidence>
<accession>A0AAW2BTC6</accession>
<name>A0AAW2BTC6_9ROSI</name>
<keyword evidence="2" id="KW-1185">Reference proteome</keyword>
<dbReference type="EMBL" id="JAZDWU010000010">
    <property type="protein sequence ID" value="KAK9988586.1"/>
    <property type="molecule type" value="Genomic_DNA"/>
</dbReference>
<reference evidence="1 2" key="1">
    <citation type="submission" date="2024-01" db="EMBL/GenBank/DDBJ databases">
        <title>A telomere-to-telomere, gap-free genome of sweet tea (Lithocarpus litseifolius).</title>
        <authorList>
            <person name="Zhou J."/>
        </authorList>
    </citation>
    <scope>NUCLEOTIDE SEQUENCE [LARGE SCALE GENOMIC DNA]</scope>
    <source>
        <strain evidence="1">Zhou-2022a</strain>
        <tissue evidence="1">Leaf</tissue>
    </source>
</reference>
<gene>
    <name evidence="1" type="ORF">SO802_028825</name>
</gene>
<dbReference type="Proteomes" id="UP001459277">
    <property type="component" value="Unassembled WGS sequence"/>
</dbReference>
<proteinExistence type="predicted"/>
<protein>
    <submittedName>
        <fullName evidence="1">Uncharacterized protein</fullName>
    </submittedName>
</protein>
<dbReference type="PANTHER" id="PTHR33710">
    <property type="entry name" value="BNAC02G09200D PROTEIN"/>
    <property type="match status" value="1"/>
</dbReference>
<dbReference type="PANTHER" id="PTHR33710:SF71">
    <property type="entry name" value="ENDONUCLEASE_EXONUCLEASE_PHOSPHATASE DOMAIN-CONTAINING PROTEIN"/>
    <property type="match status" value="1"/>
</dbReference>